<dbReference type="PROSITE" id="PS50928">
    <property type="entry name" value="ABC_TM1"/>
    <property type="match status" value="1"/>
</dbReference>
<keyword evidence="5 7" id="KW-1133">Transmembrane helix</keyword>
<keyword evidence="4 7" id="KW-0812">Transmembrane</keyword>
<keyword evidence="3" id="KW-1003">Cell membrane</keyword>
<organism evidence="9 10">
    <name type="scientific">Longimycelium tulufanense</name>
    <dbReference type="NCBI Taxonomy" id="907463"/>
    <lineage>
        <taxon>Bacteria</taxon>
        <taxon>Bacillati</taxon>
        <taxon>Actinomycetota</taxon>
        <taxon>Actinomycetes</taxon>
        <taxon>Pseudonocardiales</taxon>
        <taxon>Pseudonocardiaceae</taxon>
        <taxon>Longimycelium</taxon>
    </lineage>
</organism>
<dbReference type="SUPFAM" id="SSF161098">
    <property type="entry name" value="MetI-like"/>
    <property type="match status" value="1"/>
</dbReference>
<accession>A0A8J3CES8</accession>
<feature type="transmembrane region" description="Helical" evidence="7">
    <location>
        <begin position="219"/>
        <end position="242"/>
    </location>
</feature>
<evidence type="ECO:0000259" key="8">
    <source>
        <dbReference type="PROSITE" id="PS50928"/>
    </source>
</evidence>
<comment type="caution">
    <text evidence="9">The sequence shown here is derived from an EMBL/GenBank/DDBJ whole genome shotgun (WGS) entry which is preliminary data.</text>
</comment>
<dbReference type="CDD" id="cd06261">
    <property type="entry name" value="TM_PBP2"/>
    <property type="match status" value="1"/>
</dbReference>
<comment type="subcellular location">
    <subcellularLocation>
        <location evidence="1 7">Cell membrane</location>
        <topology evidence="1 7">Multi-pass membrane protein</topology>
    </subcellularLocation>
</comment>
<evidence type="ECO:0000256" key="2">
    <source>
        <dbReference type="ARBA" id="ARBA00022448"/>
    </source>
</evidence>
<dbReference type="GO" id="GO:0055085">
    <property type="term" value="P:transmembrane transport"/>
    <property type="evidence" value="ECO:0007669"/>
    <property type="project" value="InterPro"/>
</dbReference>
<reference evidence="9" key="1">
    <citation type="journal article" date="2014" name="Int. J. Syst. Evol. Microbiol.">
        <title>Complete genome sequence of Corynebacterium casei LMG S-19264T (=DSM 44701T), isolated from a smear-ripened cheese.</title>
        <authorList>
            <consortium name="US DOE Joint Genome Institute (JGI-PGF)"/>
            <person name="Walter F."/>
            <person name="Albersmeier A."/>
            <person name="Kalinowski J."/>
            <person name="Ruckert C."/>
        </authorList>
    </citation>
    <scope>NUCLEOTIDE SEQUENCE</scope>
    <source>
        <strain evidence="9">CGMCC 4.5737</strain>
    </source>
</reference>
<keyword evidence="2 7" id="KW-0813">Transport</keyword>
<protein>
    <submittedName>
        <fullName evidence="9">Amino acid ABC transporter permease</fullName>
    </submittedName>
</protein>
<dbReference type="EMBL" id="BMMK01000013">
    <property type="protein sequence ID" value="GGM57928.1"/>
    <property type="molecule type" value="Genomic_DNA"/>
</dbReference>
<feature type="transmembrane region" description="Helical" evidence="7">
    <location>
        <begin position="152"/>
        <end position="168"/>
    </location>
</feature>
<reference evidence="9" key="2">
    <citation type="submission" date="2020-09" db="EMBL/GenBank/DDBJ databases">
        <authorList>
            <person name="Sun Q."/>
            <person name="Zhou Y."/>
        </authorList>
    </citation>
    <scope>NUCLEOTIDE SEQUENCE</scope>
    <source>
        <strain evidence="9">CGMCC 4.5737</strain>
    </source>
</reference>
<dbReference type="PANTHER" id="PTHR43005">
    <property type="entry name" value="BLR7065 PROTEIN"/>
    <property type="match status" value="1"/>
</dbReference>
<dbReference type="InterPro" id="IPR000515">
    <property type="entry name" value="MetI-like"/>
</dbReference>
<dbReference type="Proteomes" id="UP000637578">
    <property type="component" value="Unassembled WGS sequence"/>
</dbReference>
<evidence type="ECO:0000256" key="1">
    <source>
        <dbReference type="ARBA" id="ARBA00004651"/>
    </source>
</evidence>
<dbReference type="InterPro" id="IPR035906">
    <property type="entry name" value="MetI-like_sf"/>
</dbReference>
<feature type="transmembrane region" description="Helical" evidence="7">
    <location>
        <begin position="73"/>
        <end position="97"/>
    </location>
</feature>
<feature type="transmembrane region" description="Helical" evidence="7">
    <location>
        <begin position="262"/>
        <end position="284"/>
    </location>
</feature>
<feature type="domain" description="ABC transmembrane type-1" evidence="8">
    <location>
        <begin position="73"/>
        <end position="283"/>
    </location>
</feature>
<evidence type="ECO:0000313" key="10">
    <source>
        <dbReference type="Proteomes" id="UP000637578"/>
    </source>
</evidence>
<feature type="transmembrane region" description="Helical" evidence="7">
    <location>
        <begin position="109"/>
        <end position="132"/>
    </location>
</feature>
<proteinExistence type="inferred from homology"/>
<dbReference type="AlphaFoldDB" id="A0A8J3CES8"/>
<sequence length="291" mass="31741">MRRRRPGVFAWLPPMVPTFLLLGLFFIGPILWAAYTAFTNAALSGPAARDPEFVGWENFRRALHDPNLANAVWLTVLFTFGSAVIGQNCLGMLLAVLMQRRNQVIRAIVGMLVVAAWVLPEIVAAFALYAFLSGDGTLNAVLTTLGMEGQNWLFTAPMLAIILGNVWRGTAFSMLIYQAALSDVDVELLEAAQVDGAGPLRRFWHVVLPIVRRTVMTNLMLITLQTIGVFTLIYVLTSGGPGTASQTLPLLMYDRAFEFGEIAYGTAIAFVLLGVGALFSAIYARALRAEV</sequence>
<keyword evidence="6 7" id="KW-0472">Membrane</keyword>
<gene>
    <name evidence="9" type="ORF">GCM10012275_31420</name>
</gene>
<dbReference type="GO" id="GO:0005886">
    <property type="term" value="C:plasma membrane"/>
    <property type="evidence" value="ECO:0007669"/>
    <property type="project" value="UniProtKB-SubCell"/>
</dbReference>
<dbReference type="Pfam" id="PF00528">
    <property type="entry name" value="BPD_transp_1"/>
    <property type="match status" value="1"/>
</dbReference>
<evidence type="ECO:0000313" key="9">
    <source>
        <dbReference type="EMBL" id="GGM57928.1"/>
    </source>
</evidence>
<dbReference type="PANTHER" id="PTHR43005:SF1">
    <property type="entry name" value="SPERMIDINE_PUTRESCINE TRANSPORT SYSTEM PERMEASE PROTEIN"/>
    <property type="match status" value="1"/>
</dbReference>
<dbReference type="Gene3D" id="1.10.3720.10">
    <property type="entry name" value="MetI-like"/>
    <property type="match status" value="1"/>
</dbReference>
<evidence type="ECO:0000256" key="3">
    <source>
        <dbReference type="ARBA" id="ARBA00022475"/>
    </source>
</evidence>
<keyword evidence="10" id="KW-1185">Reference proteome</keyword>
<dbReference type="RefSeq" id="WP_189058332.1">
    <property type="nucleotide sequence ID" value="NZ_BMMK01000013.1"/>
</dbReference>
<evidence type="ECO:0000256" key="4">
    <source>
        <dbReference type="ARBA" id="ARBA00022692"/>
    </source>
</evidence>
<evidence type="ECO:0000256" key="7">
    <source>
        <dbReference type="RuleBase" id="RU363032"/>
    </source>
</evidence>
<name>A0A8J3CES8_9PSEU</name>
<evidence type="ECO:0000256" key="5">
    <source>
        <dbReference type="ARBA" id="ARBA00022989"/>
    </source>
</evidence>
<comment type="similarity">
    <text evidence="7">Belongs to the binding-protein-dependent transport system permease family.</text>
</comment>
<evidence type="ECO:0000256" key="6">
    <source>
        <dbReference type="ARBA" id="ARBA00023136"/>
    </source>
</evidence>